<organism evidence="1 2">
    <name type="scientific">Leptospira bouyouniensis</name>
    <dbReference type="NCBI Taxonomy" id="2484911"/>
    <lineage>
        <taxon>Bacteria</taxon>
        <taxon>Pseudomonadati</taxon>
        <taxon>Spirochaetota</taxon>
        <taxon>Spirochaetia</taxon>
        <taxon>Leptospirales</taxon>
        <taxon>Leptospiraceae</taxon>
        <taxon>Leptospira</taxon>
    </lineage>
</organism>
<accession>A0A7I0HSB9</accession>
<proteinExistence type="predicted"/>
<protein>
    <submittedName>
        <fullName evidence="1">DUF2184 domain-containing protein</fullName>
    </submittedName>
</protein>
<sequence>MARALFRKEDFNYIQKRILTPRKNELVLRSIFSINNETPTYAHTFEVENVQDTGSAQIVESGADSDNIPFVGESVGSQKGVLFKIRDAIRITEDDLEAADARRQSGKGSEYPVQEKRLDAARRFIAESENKLGIKGFVKAGKVIQPGLLNWPGVAKEPVAGANTDARLFATKTPQAILKDIIDAKKQLEGTGKFKAAGILISDEDFLHLLNPYSESTTITIMQWLLTHQELVFPKGFIRSQDITPQNSGFLDGSTKVGGFCLFDDSADVAELMIARDLEVVQTPWDEYRGEMKIKCHEKVGGIYVYQPKGIVIRTGSSKAV</sequence>
<dbReference type="Pfam" id="PF09950">
    <property type="entry name" value="Major_capside"/>
    <property type="match status" value="1"/>
</dbReference>
<evidence type="ECO:0000313" key="2">
    <source>
        <dbReference type="Proteomes" id="UP000297641"/>
    </source>
</evidence>
<dbReference type="Proteomes" id="UP000297641">
    <property type="component" value="Unassembled WGS sequence"/>
</dbReference>
<dbReference type="InterPro" id="IPR020049">
    <property type="entry name" value="Major_capsid-like"/>
</dbReference>
<dbReference type="Gene3D" id="3.30.2400.30">
    <property type="match status" value="1"/>
</dbReference>
<dbReference type="AlphaFoldDB" id="A0A7I0HSB9"/>
<gene>
    <name evidence="1" type="ORF">EHQ43_08760</name>
</gene>
<evidence type="ECO:0000313" key="1">
    <source>
        <dbReference type="EMBL" id="TGL06492.1"/>
    </source>
</evidence>
<name>A0A7I0HSB9_9LEPT</name>
<comment type="caution">
    <text evidence="1">The sequence shown here is derived from an EMBL/GenBank/DDBJ whole genome shotgun (WGS) entry which is preliminary data.</text>
</comment>
<dbReference type="RefSeq" id="WP_135770848.1">
    <property type="nucleotide sequence ID" value="NZ_RQFT01000008.1"/>
</dbReference>
<dbReference type="EMBL" id="RQFT01000008">
    <property type="protein sequence ID" value="TGL06492.1"/>
    <property type="molecule type" value="Genomic_DNA"/>
</dbReference>
<reference evidence="1 2" key="1">
    <citation type="journal article" date="2019" name="PLoS Negl. Trop. Dis.">
        <title>Revisiting the worldwide diversity of Leptospira species in the environment.</title>
        <authorList>
            <person name="Vincent A.T."/>
            <person name="Schiettekatte O."/>
            <person name="Bourhy P."/>
            <person name="Veyrier F.J."/>
            <person name="Picardeau M."/>
        </authorList>
    </citation>
    <scope>NUCLEOTIDE SEQUENCE [LARGE SCALE GENOMIC DNA]</scope>
    <source>
        <strain evidence="1 2">201800273</strain>
    </source>
</reference>